<reference evidence="2" key="1">
    <citation type="journal article" date="2021" name="Front. Microbiol.">
        <title>Comprehensive Comparative Genomics and Phenotyping of Methylobacterium Species.</title>
        <authorList>
            <person name="Alessa O."/>
            <person name="Ogura Y."/>
            <person name="Fujitani Y."/>
            <person name="Takami H."/>
            <person name="Hayashi T."/>
            <person name="Sahin N."/>
            <person name="Tani A."/>
        </authorList>
    </citation>
    <scope>NUCLEOTIDE SEQUENCE</scope>
    <source>
        <strain evidence="2">DSM 14458</strain>
    </source>
</reference>
<proteinExistence type="predicted"/>
<evidence type="ECO:0000313" key="3">
    <source>
        <dbReference type="Proteomes" id="UP001055093"/>
    </source>
</evidence>
<gene>
    <name evidence="2" type="ORF">BGCPKDLD_1082</name>
</gene>
<sequence length="210" mass="22993">MMLSRPRPPESLLGTEGALTLTPVEPAHDLEAWARATFIDEGALLLNEEHTYLRDARLGMLWCALPNERQGNAVVGLCEEATFIGNRWAKARWTQQIMAWFGDVPDFLLTFDAGFADQADDATFCALVEHELLHAGQKKDAWGAPRFNSQTGRPVFGIRGHDVEEFVGIVERYGVGPAAGRTRALVEAAARAPLICSADISSVCGTCRRP</sequence>
<organism evidence="2 3">
    <name type="scientific">Methylorubrum suomiense</name>
    <dbReference type="NCBI Taxonomy" id="144191"/>
    <lineage>
        <taxon>Bacteria</taxon>
        <taxon>Pseudomonadati</taxon>
        <taxon>Pseudomonadota</taxon>
        <taxon>Alphaproteobacteria</taxon>
        <taxon>Hyphomicrobiales</taxon>
        <taxon>Methylobacteriaceae</taxon>
        <taxon>Methylorubrum</taxon>
    </lineage>
</organism>
<reference evidence="2" key="2">
    <citation type="submission" date="2021-08" db="EMBL/GenBank/DDBJ databases">
        <authorList>
            <person name="Tani A."/>
            <person name="Ola A."/>
            <person name="Ogura Y."/>
            <person name="Katsura K."/>
            <person name="Hayashi T."/>
        </authorList>
    </citation>
    <scope>NUCLEOTIDE SEQUENCE</scope>
    <source>
        <strain evidence="2">DSM 14458</strain>
    </source>
</reference>
<dbReference type="InterPro" id="IPR043998">
    <property type="entry name" value="Put_Metallopep"/>
</dbReference>
<dbReference type="Pfam" id="PF18894">
    <property type="entry name" value="PhageMetallopep"/>
    <property type="match status" value="1"/>
</dbReference>
<keyword evidence="3" id="KW-1185">Reference proteome</keyword>
<name>A0ABQ4UQT0_9HYPH</name>
<dbReference type="RefSeq" id="WP_238307700.1">
    <property type="nucleotide sequence ID" value="NZ_BPRE01000002.1"/>
</dbReference>
<feature type="domain" description="Putative phage metallopeptidase" evidence="1">
    <location>
        <begin position="32"/>
        <end position="189"/>
    </location>
</feature>
<evidence type="ECO:0000259" key="1">
    <source>
        <dbReference type="Pfam" id="PF18894"/>
    </source>
</evidence>
<evidence type="ECO:0000313" key="2">
    <source>
        <dbReference type="EMBL" id="GJE74511.1"/>
    </source>
</evidence>
<comment type="caution">
    <text evidence="2">The sequence shown here is derived from an EMBL/GenBank/DDBJ whole genome shotgun (WGS) entry which is preliminary data.</text>
</comment>
<dbReference type="Proteomes" id="UP001055093">
    <property type="component" value="Unassembled WGS sequence"/>
</dbReference>
<protein>
    <recommendedName>
        <fullName evidence="1">Putative phage metallopeptidase domain-containing protein</fullName>
    </recommendedName>
</protein>
<accession>A0ABQ4UQT0</accession>
<dbReference type="EMBL" id="BPRE01000002">
    <property type="protein sequence ID" value="GJE74511.1"/>
    <property type="molecule type" value="Genomic_DNA"/>
</dbReference>